<dbReference type="OrthoDB" id="552049at2759"/>
<dbReference type="Proteomes" id="UP000325440">
    <property type="component" value="Unassembled WGS sequence"/>
</dbReference>
<dbReference type="PROSITE" id="PS00636">
    <property type="entry name" value="DNAJ_1"/>
    <property type="match status" value="1"/>
</dbReference>
<gene>
    <name evidence="3" type="ORF">CINCED_3A018674</name>
</gene>
<protein>
    <submittedName>
        <fullName evidence="3">DnaJ domain,DnaJ domain, conserved site</fullName>
    </submittedName>
</protein>
<organism evidence="3 4">
    <name type="scientific">Cinara cedri</name>
    <dbReference type="NCBI Taxonomy" id="506608"/>
    <lineage>
        <taxon>Eukaryota</taxon>
        <taxon>Metazoa</taxon>
        <taxon>Ecdysozoa</taxon>
        <taxon>Arthropoda</taxon>
        <taxon>Hexapoda</taxon>
        <taxon>Insecta</taxon>
        <taxon>Pterygota</taxon>
        <taxon>Neoptera</taxon>
        <taxon>Paraneoptera</taxon>
        <taxon>Hemiptera</taxon>
        <taxon>Sternorrhyncha</taxon>
        <taxon>Aphidomorpha</taxon>
        <taxon>Aphidoidea</taxon>
        <taxon>Aphididae</taxon>
        <taxon>Lachninae</taxon>
        <taxon>Cinara</taxon>
    </lineage>
</organism>
<dbReference type="SUPFAM" id="SSF46565">
    <property type="entry name" value="Chaperone J-domain"/>
    <property type="match status" value="1"/>
</dbReference>
<feature type="domain" description="J" evidence="2">
    <location>
        <begin position="73"/>
        <end position="136"/>
    </location>
</feature>
<accession>A0A5E4M6X4</accession>
<name>A0A5E4M6X4_9HEMI</name>
<dbReference type="InterPro" id="IPR018253">
    <property type="entry name" value="DnaJ_domain_CS"/>
</dbReference>
<dbReference type="EMBL" id="CABPRJ010000477">
    <property type="protein sequence ID" value="VVC27935.1"/>
    <property type="molecule type" value="Genomic_DNA"/>
</dbReference>
<keyword evidence="4" id="KW-1185">Reference proteome</keyword>
<dbReference type="PANTHER" id="PTHR44145">
    <property type="entry name" value="DNAJ HOMOLOG SUBFAMILY A MEMBER 3, MITOCHONDRIAL"/>
    <property type="match status" value="1"/>
</dbReference>
<dbReference type="InterPro" id="IPR051938">
    <property type="entry name" value="Apopto_cytoskel_mod"/>
</dbReference>
<dbReference type="PANTHER" id="PTHR44145:SF3">
    <property type="entry name" value="DNAJ HOMOLOG SUBFAMILY A MEMBER 3, MITOCHONDRIAL"/>
    <property type="match status" value="1"/>
</dbReference>
<dbReference type="PRINTS" id="PR00625">
    <property type="entry name" value="JDOMAIN"/>
</dbReference>
<dbReference type="InterPro" id="IPR001623">
    <property type="entry name" value="DnaJ_domain"/>
</dbReference>
<evidence type="ECO:0000313" key="4">
    <source>
        <dbReference type="Proteomes" id="UP000325440"/>
    </source>
</evidence>
<sequence length="324" mass="37829">MSLSAARYVFRTMFSGKPVASSINVLTFTASQYHKVQLKCFKLNFATVPRKTSRFFVLNRHVHVTAVLTMSKNYYDILGVSRNANQKQIKEAYYKLAMEYHPDKNQGKLTQKFRDIKEAYDVLSNESSRMKYNNSSSFNNTGTSDNWSSSSFYDRYKSPPYEEYRRTNSKTERQRSYNRHSYNNYSHLKPFNVFINVIKVPNNIIKTQLDILLLTFIKNRILKMILLTLFQYLWKQVLKNLNCNVLLSSTQTSSLVEFVKNLLLSHTIRIELTELEAVRGKAIRVQVDKNEKVLVVNLPGGVKKDQSFYLFYLIDDNSNSTKFN</sequence>
<dbReference type="Gene3D" id="1.10.287.110">
    <property type="entry name" value="DnaJ domain"/>
    <property type="match status" value="1"/>
</dbReference>
<evidence type="ECO:0000256" key="1">
    <source>
        <dbReference type="ARBA" id="ARBA00023186"/>
    </source>
</evidence>
<evidence type="ECO:0000259" key="2">
    <source>
        <dbReference type="PROSITE" id="PS50076"/>
    </source>
</evidence>
<keyword evidence="1" id="KW-0143">Chaperone</keyword>
<proteinExistence type="predicted"/>
<dbReference type="Pfam" id="PF00226">
    <property type="entry name" value="DnaJ"/>
    <property type="match status" value="1"/>
</dbReference>
<dbReference type="SMART" id="SM00271">
    <property type="entry name" value="DnaJ"/>
    <property type="match status" value="1"/>
</dbReference>
<reference evidence="3 4" key="1">
    <citation type="submission" date="2019-08" db="EMBL/GenBank/DDBJ databases">
        <authorList>
            <person name="Alioto T."/>
            <person name="Alioto T."/>
            <person name="Gomez Garrido J."/>
        </authorList>
    </citation>
    <scope>NUCLEOTIDE SEQUENCE [LARGE SCALE GENOMIC DNA]</scope>
</reference>
<dbReference type="InterPro" id="IPR036869">
    <property type="entry name" value="J_dom_sf"/>
</dbReference>
<evidence type="ECO:0000313" key="3">
    <source>
        <dbReference type="EMBL" id="VVC27935.1"/>
    </source>
</evidence>
<dbReference type="PROSITE" id="PS50076">
    <property type="entry name" value="DNAJ_2"/>
    <property type="match status" value="1"/>
</dbReference>
<dbReference type="AlphaFoldDB" id="A0A5E4M6X4"/>
<dbReference type="CDD" id="cd06257">
    <property type="entry name" value="DnaJ"/>
    <property type="match status" value="1"/>
</dbReference>